<comment type="caution">
    <text evidence="1">The sequence shown here is derived from an EMBL/GenBank/DDBJ whole genome shotgun (WGS) entry which is preliminary data.</text>
</comment>
<dbReference type="HOGENOM" id="CLU_2599477_0_0_7"/>
<evidence type="ECO:0000313" key="2">
    <source>
        <dbReference type="Proteomes" id="UP000019140"/>
    </source>
</evidence>
<accession>W4L3W1</accession>
<name>W4L3W1_9BACT</name>
<reference evidence="1 2" key="1">
    <citation type="journal article" date="2014" name="Nature">
        <title>An environmental bacterial taxon with a large and distinct metabolic repertoire.</title>
        <authorList>
            <person name="Wilson M.C."/>
            <person name="Mori T."/>
            <person name="Ruckert C."/>
            <person name="Uria A.R."/>
            <person name="Helf M.J."/>
            <person name="Takada K."/>
            <person name="Gernert C."/>
            <person name="Steffens U.A."/>
            <person name="Heycke N."/>
            <person name="Schmitt S."/>
            <person name="Rinke C."/>
            <person name="Helfrich E.J."/>
            <person name="Brachmann A.O."/>
            <person name="Gurgui C."/>
            <person name="Wakimoto T."/>
            <person name="Kracht M."/>
            <person name="Crusemann M."/>
            <person name="Hentschel U."/>
            <person name="Abe I."/>
            <person name="Matsunaga S."/>
            <person name="Kalinowski J."/>
            <person name="Takeyama H."/>
            <person name="Piel J."/>
        </authorList>
    </citation>
    <scope>NUCLEOTIDE SEQUENCE [LARGE SCALE GENOMIC DNA]</scope>
    <source>
        <strain evidence="2">TSY2</strain>
    </source>
</reference>
<keyword evidence="2" id="KW-1185">Reference proteome</keyword>
<dbReference type="EMBL" id="AZHX01003158">
    <property type="protein sequence ID" value="ETW92021.1"/>
    <property type="molecule type" value="Genomic_DNA"/>
</dbReference>
<dbReference type="AlphaFoldDB" id="W4L3W1"/>
<proteinExistence type="predicted"/>
<organism evidence="1 2">
    <name type="scientific">Candidatus Entotheonella gemina</name>
    <dbReference type="NCBI Taxonomy" id="1429439"/>
    <lineage>
        <taxon>Bacteria</taxon>
        <taxon>Pseudomonadati</taxon>
        <taxon>Nitrospinota/Tectimicrobiota group</taxon>
        <taxon>Candidatus Tectimicrobiota</taxon>
        <taxon>Candidatus Entotheonellia</taxon>
        <taxon>Candidatus Entotheonellales</taxon>
        <taxon>Candidatus Entotheonellaceae</taxon>
        <taxon>Candidatus Entotheonella</taxon>
    </lineage>
</organism>
<evidence type="ECO:0000313" key="1">
    <source>
        <dbReference type="EMBL" id="ETW92021.1"/>
    </source>
</evidence>
<dbReference type="Proteomes" id="UP000019140">
    <property type="component" value="Unassembled WGS sequence"/>
</dbReference>
<sequence length="79" mass="9363">MMPTVLFVFSRDAKLGLYEKKVAALEQELEGWKKREGEEHQITETLRNELLEREKAMKQTHSEEVVQWCEKVATITQER</sequence>
<gene>
    <name evidence="1" type="ORF">ETSY2_54860</name>
</gene>
<protein>
    <submittedName>
        <fullName evidence="1">Uncharacterized protein</fullName>
    </submittedName>
</protein>